<proteinExistence type="predicted"/>
<accession>A0A1L7JN28</accession>
<dbReference type="EMBL" id="CP015716">
    <property type="protein sequence ID" value="APU87168.1"/>
    <property type="molecule type" value="Genomic_DNA"/>
</dbReference>
<dbReference type="AlphaFoldDB" id="A0A1L7JN28"/>
<keyword evidence="1" id="KW-0614">Plasmid</keyword>
<gene>
    <name evidence="1" type="ORF">NPD8_3883</name>
</gene>
<geneLocation type="plasmid" evidence="1">
    <name>pNPD8_2</name>
</geneLocation>
<reference evidence="1" key="1">
    <citation type="submission" date="2016-05" db="EMBL/GenBank/DDBJ databases">
        <authorList>
            <person name="Lavstsen T."/>
            <person name="Jespersen J.S."/>
        </authorList>
    </citation>
    <scope>NUCLEOTIDE SEQUENCE</scope>
    <source>
        <strain evidence="1">CDC69096</strain>
        <plasmid evidence="1">pNPD8_2</plasmid>
    </source>
</reference>
<sequence length="32" mass="3505">MKFGCISTITRSKNSFNCSNAFLTSVDVNCDT</sequence>
<evidence type="ECO:0000313" key="1">
    <source>
        <dbReference type="EMBL" id="APU87168.1"/>
    </source>
</evidence>
<organism evidence="1">
    <name type="scientific">Clostridium botulinum</name>
    <dbReference type="NCBI Taxonomy" id="1491"/>
    <lineage>
        <taxon>Bacteria</taxon>
        <taxon>Bacillati</taxon>
        <taxon>Bacillota</taxon>
        <taxon>Clostridia</taxon>
        <taxon>Eubacteriales</taxon>
        <taxon>Clostridiaceae</taxon>
        <taxon>Clostridium</taxon>
    </lineage>
</organism>
<name>A0A1L7JN28_CLOBO</name>
<protein>
    <submittedName>
        <fullName evidence="1">Uncharacterized protein</fullName>
    </submittedName>
</protein>